<protein>
    <recommendedName>
        <fullName evidence="4">Thioredoxin domain-containing protein</fullName>
    </recommendedName>
</protein>
<dbReference type="EMBL" id="HE978324">
    <property type="protein sequence ID" value="CCK72449.1"/>
    <property type="molecule type" value="Genomic_DNA"/>
</dbReference>
<dbReference type="OrthoDB" id="10264505at2759"/>
<dbReference type="eggNOG" id="KOG0191">
    <property type="taxonomic scope" value="Eukaryota"/>
</dbReference>
<dbReference type="PANTHER" id="PTHR45672:SF3">
    <property type="entry name" value="THIOREDOXIN DOMAIN-CONTAINING PROTEIN 5"/>
    <property type="match status" value="1"/>
</dbReference>
<accession>J7SA36</accession>
<evidence type="ECO:0000259" key="4">
    <source>
        <dbReference type="PROSITE" id="PS51352"/>
    </source>
</evidence>
<dbReference type="KEGG" id="kng:KNAG_0K00830"/>
<dbReference type="AlphaFoldDB" id="J7SA36"/>
<keyword evidence="6" id="KW-1185">Reference proteome</keyword>
<dbReference type="GeneID" id="34528216"/>
<evidence type="ECO:0000313" key="5">
    <source>
        <dbReference type="EMBL" id="CCK72449.1"/>
    </source>
</evidence>
<dbReference type="OMA" id="KYYTSWC"/>
<feature type="signal peptide" evidence="3">
    <location>
        <begin position="1"/>
        <end position="17"/>
    </location>
</feature>
<dbReference type="STRING" id="1071383.J7SA36"/>
<proteinExistence type="inferred from homology"/>
<evidence type="ECO:0000256" key="2">
    <source>
        <dbReference type="ARBA" id="ARBA00022729"/>
    </source>
</evidence>
<dbReference type="PROSITE" id="PS51352">
    <property type="entry name" value="THIOREDOXIN_2"/>
    <property type="match status" value="1"/>
</dbReference>
<dbReference type="PANTHER" id="PTHR45672">
    <property type="entry name" value="PROTEIN DISULFIDE-ISOMERASE C17H9.14C-RELATED"/>
    <property type="match status" value="1"/>
</dbReference>
<dbReference type="Pfam" id="PF00085">
    <property type="entry name" value="Thioredoxin"/>
    <property type="match status" value="1"/>
</dbReference>
<reference evidence="6" key="2">
    <citation type="submission" date="2012-08" db="EMBL/GenBank/DDBJ databases">
        <title>Genome sequence of Kazachstania naganishii.</title>
        <authorList>
            <person name="Gordon J.L."/>
            <person name="Armisen D."/>
            <person name="Proux-Wera E."/>
            <person name="OhEigeartaigh S.S."/>
            <person name="Byrne K.P."/>
            <person name="Wolfe K.H."/>
        </authorList>
    </citation>
    <scope>NUCLEOTIDE SEQUENCE [LARGE SCALE GENOMIC DNA]</scope>
    <source>
        <strain evidence="6">ATCC MYA-139 / BCRC 22969 / CBS 8797 / CCRC 22969 / KCTC 17520 / NBRC 10181 / NCYC 3082</strain>
    </source>
</reference>
<comment type="similarity">
    <text evidence="1">Belongs to the protein disulfide isomerase family.</text>
</comment>
<dbReference type="InterPro" id="IPR017937">
    <property type="entry name" value="Thioredoxin_CS"/>
</dbReference>
<dbReference type="GO" id="GO:0006457">
    <property type="term" value="P:protein folding"/>
    <property type="evidence" value="ECO:0007669"/>
    <property type="project" value="TreeGrafter"/>
</dbReference>
<dbReference type="GO" id="GO:0003756">
    <property type="term" value="F:protein disulfide isomerase activity"/>
    <property type="evidence" value="ECO:0007669"/>
    <property type="project" value="TreeGrafter"/>
</dbReference>
<dbReference type="PROSITE" id="PS00194">
    <property type="entry name" value="THIOREDOXIN_1"/>
    <property type="match status" value="1"/>
</dbReference>
<feature type="chain" id="PRO_5003797586" description="Thioredoxin domain-containing protein" evidence="3">
    <location>
        <begin position="18"/>
        <end position="300"/>
    </location>
</feature>
<organism evidence="5 6">
    <name type="scientific">Huiozyma naganishii (strain ATCC MYA-139 / BCRC 22969 / CBS 8797 / KCTC 17520 / NBRC 10181 / NCYC 3082 / Yp74L-3)</name>
    <name type="common">Yeast</name>
    <name type="synonym">Kazachstania naganishii</name>
    <dbReference type="NCBI Taxonomy" id="1071383"/>
    <lineage>
        <taxon>Eukaryota</taxon>
        <taxon>Fungi</taxon>
        <taxon>Dikarya</taxon>
        <taxon>Ascomycota</taxon>
        <taxon>Saccharomycotina</taxon>
        <taxon>Saccharomycetes</taxon>
        <taxon>Saccharomycetales</taxon>
        <taxon>Saccharomycetaceae</taxon>
        <taxon>Huiozyma</taxon>
    </lineage>
</organism>
<dbReference type="RefSeq" id="XP_022466694.1">
    <property type="nucleotide sequence ID" value="XM_022610393.1"/>
</dbReference>
<dbReference type="SUPFAM" id="SSF52833">
    <property type="entry name" value="Thioredoxin-like"/>
    <property type="match status" value="1"/>
</dbReference>
<evidence type="ECO:0000313" key="6">
    <source>
        <dbReference type="Proteomes" id="UP000006310"/>
    </source>
</evidence>
<dbReference type="InterPro" id="IPR051063">
    <property type="entry name" value="PDI"/>
</dbReference>
<dbReference type="CDD" id="cd02961">
    <property type="entry name" value="PDI_a_family"/>
    <property type="match status" value="1"/>
</dbReference>
<gene>
    <name evidence="5" type="primary">KNAG0K00830</name>
    <name evidence="5" type="ordered locus">KNAG_0K00830</name>
</gene>
<evidence type="ECO:0000256" key="3">
    <source>
        <dbReference type="SAM" id="SignalP"/>
    </source>
</evidence>
<dbReference type="InterPro" id="IPR036249">
    <property type="entry name" value="Thioredoxin-like_sf"/>
</dbReference>
<evidence type="ECO:0000256" key="1">
    <source>
        <dbReference type="ARBA" id="ARBA00006347"/>
    </source>
</evidence>
<dbReference type="Gene3D" id="3.40.30.10">
    <property type="entry name" value="Glutaredoxin"/>
    <property type="match status" value="1"/>
</dbReference>
<dbReference type="InterPro" id="IPR013766">
    <property type="entry name" value="Thioredoxin_domain"/>
</dbReference>
<name>J7SA36_HUIN7</name>
<dbReference type="GO" id="GO:0005783">
    <property type="term" value="C:endoplasmic reticulum"/>
    <property type="evidence" value="ECO:0007669"/>
    <property type="project" value="TreeGrafter"/>
</dbReference>
<dbReference type="Proteomes" id="UP000006310">
    <property type="component" value="Chromosome 11"/>
</dbReference>
<feature type="domain" description="Thioredoxin" evidence="4">
    <location>
        <begin position="1"/>
        <end position="168"/>
    </location>
</feature>
<reference evidence="5 6" key="1">
    <citation type="journal article" date="2011" name="Proc. Natl. Acad. Sci. U.S.A.">
        <title>Evolutionary erosion of yeast sex chromosomes by mating-type switching accidents.</title>
        <authorList>
            <person name="Gordon J.L."/>
            <person name="Armisen D."/>
            <person name="Proux-Wera E."/>
            <person name="Oheigeartaigh S.S."/>
            <person name="Byrne K.P."/>
            <person name="Wolfe K.H."/>
        </authorList>
    </citation>
    <scope>NUCLEOTIDE SEQUENCE [LARGE SCALE GENOMIC DNA]</scope>
    <source>
        <strain evidence="6">ATCC MYA-139 / BCRC 22969 / CBS 8797 / CCRC 22969 / KCTC 17520 / NBRC 10181 / NCYC 3082</strain>
    </source>
</reference>
<dbReference type="HOGENOM" id="CLU_087689_0_0_1"/>
<keyword evidence="2 3" id="KW-0732">Signal</keyword>
<sequence>MFSIVQVFVLFICSVGAVVTHIQTQEQFFNLVNNGTATYTVVKYFTQWCTHCKLMKPVYEELSALDTYKAPLQFVEVDCELFGSSLCSGVPGYPMVKLITPLDEPLSLSDSPLTTEAGNLPLWRRLWEKMWGPSYSNPLYQVASDRIIEFKGRRNLPSFQNFLNAAVSQNELRRLFDSVLFGHPAERQPLTEPSLTLHYYYNETVSPMLNWSPDRNEYAINDDKLFQSEIRLLENVIRTAASTAAGDGDRDGDDRAASDSQRDIAETLRLKLGFLNHVAEAVSPNFEHFASPNDITRDEL</sequence>